<keyword evidence="6 10" id="KW-0133">Cell shape</keyword>
<name>A0A940NKT7_9BACI</name>
<comment type="subcellular location">
    <subcellularLocation>
        <location evidence="10 11">Cytoplasm</location>
    </subcellularLocation>
</comment>
<keyword evidence="3 10" id="KW-0132">Cell division</keyword>
<keyword evidence="16" id="KW-1185">Reference proteome</keyword>
<evidence type="ECO:0000256" key="8">
    <source>
        <dbReference type="ARBA" id="ARBA00023306"/>
    </source>
</evidence>
<dbReference type="InterPro" id="IPR013221">
    <property type="entry name" value="Mur_ligase_cen"/>
</dbReference>
<dbReference type="RefSeq" id="WP_209407455.1">
    <property type="nucleotide sequence ID" value="NZ_JAGIYQ010000019.1"/>
</dbReference>
<evidence type="ECO:0000259" key="13">
    <source>
        <dbReference type="Pfam" id="PF02875"/>
    </source>
</evidence>
<dbReference type="Proteomes" id="UP000682134">
    <property type="component" value="Unassembled WGS sequence"/>
</dbReference>
<feature type="domain" description="Mur ligase C-terminal" evidence="13">
    <location>
        <begin position="319"/>
        <end position="445"/>
    </location>
</feature>
<evidence type="ECO:0000256" key="9">
    <source>
        <dbReference type="ARBA" id="ARBA00023316"/>
    </source>
</evidence>
<dbReference type="PANTHER" id="PTHR43024">
    <property type="entry name" value="UDP-N-ACETYLMURAMOYL-TRIPEPTIDE--D-ALANYL-D-ALANINE LIGASE"/>
    <property type="match status" value="1"/>
</dbReference>
<dbReference type="InterPro" id="IPR005863">
    <property type="entry name" value="UDP-N-AcMur_synth"/>
</dbReference>
<dbReference type="EC" id="6.3.2.10" evidence="10 11"/>
<comment type="function">
    <text evidence="10 11">Involved in cell wall formation. Catalyzes the final step in the synthesis of UDP-N-acetylmuramoyl-pentapeptide, the precursor of murein.</text>
</comment>
<evidence type="ECO:0000259" key="14">
    <source>
        <dbReference type="Pfam" id="PF08245"/>
    </source>
</evidence>
<keyword evidence="4 10" id="KW-0547">Nucleotide-binding</keyword>
<evidence type="ECO:0000256" key="7">
    <source>
        <dbReference type="ARBA" id="ARBA00022984"/>
    </source>
</evidence>
<evidence type="ECO:0000256" key="10">
    <source>
        <dbReference type="HAMAP-Rule" id="MF_02019"/>
    </source>
</evidence>
<dbReference type="GO" id="GO:0008360">
    <property type="term" value="P:regulation of cell shape"/>
    <property type="evidence" value="ECO:0007669"/>
    <property type="project" value="UniProtKB-KW"/>
</dbReference>
<dbReference type="HAMAP" id="MF_02019">
    <property type="entry name" value="MurF"/>
    <property type="match status" value="1"/>
</dbReference>
<comment type="similarity">
    <text evidence="10">Belongs to the MurCDEF family. MurF subfamily.</text>
</comment>
<accession>A0A940NKT7</accession>
<keyword evidence="8 10" id="KW-0131">Cell cycle</keyword>
<protein>
    <recommendedName>
        <fullName evidence="10 11">UDP-N-acetylmuramoyl-tripeptide--D-alanyl-D-alanine ligase</fullName>
        <ecNumber evidence="10 11">6.3.2.10</ecNumber>
    </recommendedName>
    <alternativeName>
        <fullName evidence="10">D-alanyl-D-alanine-adding enzyme</fullName>
    </alternativeName>
</protein>
<dbReference type="SUPFAM" id="SSF53244">
    <property type="entry name" value="MurD-like peptide ligases, peptide-binding domain"/>
    <property type="match status" value="1"/>
</dbReference>
<dbReference type="Gene3D" id="3.90.190.20">
    <property type="entry name" value="Mur ligase, C-terminal domain"/>
    <property type="match status" value="1"/>
</dbReference>
<dbReference type="SUPFAM" id="SSF53623">
    <property type="entry name" value="MurD-like peptide ligases, catalytic domain"/>
    <property type="match status" value="1"/>
</dbReference>
<comment type="pathway">
    <text evidence="10 11">Cell wall biogenesis; peptidoglycan biosynthesis.</text>
</comment>
<comment type="catalytic activity">
    <reaction evidence="10 11">
        <text>D-alanyl-D-alanine + UDP-N-acetyl-alpha-D-muramoyl-L-alanyl-gamma-D-glutamyl-meso-2,6-diaminopimelate + ATP = UDP-N-acetyl-alpha-D-muramoyl-L-alanyl-gamma-D-glutamyl-meso-2,6-diaminopimeloyl-D-alanyl-D-alanine + ADP + phosphate + H(+)</text>
        <dbReference type="Rhea" id="RHEA:28374"/>
        <dbReference type="ChEBI" id="CHEBI:15378"/>
        <dbReference type="ChEBI" id="CHEBI:30616"/>
        <dbReference type="ChEBI" id="CHEBI:43474"/>
        <dbReference type="ChEBI" id="CHEBI:57822"/>
        <dbReference type="ChEBI" id="CHEBI:61386"/>
        <dbReference type="ChEBI" id="CHEBI:83905"/>
        <dbReference type="ChEBI" id="CHEBI:456216"/>
        <dbReference type="EC" id="6.3.2.10"/>
    </reaction>
</comment>
<feature type="domain" description="Mur ligase central" evidence="14">
    <location>
        <begin position="110"/>
        <end position="297"/>
    </location>
</feature>
<dbReference type="InterPro" id="IPR035911">
    <property type="entry name" value="MurE/MurF_N"/>
</dbReference>
<dbReference type="Gene3D" id="3.40.1390.10">
    <property type="entry name" value="MurE/MurF, N-terminal domain"/>
    <property type="match status" value="1"/>
</dbReference>
<dbReference type="GO" id="GO:0009252">
    <property type="term" value="P:peptidoglycan biosynthetic process"/>
    <property type="evidence" value="ECO:0007669"/>
    <property type="project" value="UniProtKB-UniRule"/>
</dbReference>
<feature type="domain" description="Mur ligase N-terminal catalytic" evidence="12">
    <location>
        <begin position="25"/>
        <end position="99"/>
    </location>
</feature>
<evidence type="ECO:0000256" key="6">
    <source>
        <dbReference type="ARBA" id="ARBA00022960"/>
    </source>
</evidence>
<dbReference type="InterPro" id="IPR051046">
    <property type="entry name" value="MurCDEF_CellWall_CoF430Synth"/>
</dbReference>
<evidence type="ECO:0000256" key="5">
    <source>
        <dbReference type="ARBA" id="ARBA00022840"/>
    </source>
</evidence>
<keyword evidence="1 10" id="KW-0963">Cytoplasm</keyword>
<dbReference type="Pfam" id="PF01225">
    <property type="entry name" value="Mur_ligase"/>
    <property type="match status" value="1"/>
</dbReference>
<dbReference type="Gene3D" id="3.40.1190.10">
    <property type="entry name" value="Mur-like, catalytic domain"/>
    <property type="match status" value="1"/>
</dbReference>
<dbReference type="InterPro" id="IPR000713">
    <property type="entry name" value="Mur_ligase_N"/>
</dbReference>
<keyword evidence="5 10" id="KW-0067">ATP-binding</keyword>
<dbReference type="GO" id="GO:0005737">
    <property type="term" value="C:cytoplasm"/>
    <property type="evidence" value="ECO:0007669"/>
    <property type="project" value="UniProtKB-SubCell"/>
</dbReference>
<dbReference type="Pfam" id="PF08245">
    <property type="entry name" value="Mur_ligase_M"/>
    <property type="match status" value="1"/>
</dbReference>
<dbReference type="GO" id="GO:0005524">
    <property type="term" value="F:ATP binding"/>
    <property type="evidence" value="ECO:0007669"/>
    <property type="project" value="UniProtKB-UniRule"/>
</dbReference>
<evidence type="ECO:0000313" key="15">
    <source>
        <dbReference type="EMBL" id="MBP0727119.1"/>
    </source>
</evidence>
<evidence type="ECO:0000256" key="4">
    <source>
        <dbReference type="ARBA" id="ARBA00022741"/>
    </source>
</evidence>
<dbReference type="InterPro" id="IPR036565">
    <property type="entry name" value="Mur-like_cat_sf"/>
</dbReference>
<dbReference type="GO" id="GO:0051301">
    <property type="term" value="P:cell division"/>
    <property type="evidence" value="ECO:0007669"/>
    <property type="project" value="UniProtKB-KW"/>
</dbReference>
<dbReference type="GO" id="GO:0071555">
    <property type="term" value="P:cell wall organization"/>
    <property type="evidence" value="ECO:0007669"/>
    <property type="project" value="UniProtKB-KW"/>
</dbReference>
<comment type="caution">
    <text evidence="15">The sequence shown here is derived from an EMBL/GenBank/DDBJ whole genome shotgun (WGS) entry which is preliminary data.</text>
</comment>
<dbReference type="EMBL" id="JAGIYQ010000019">
    <property type="protein sequence ID" value="MBP0727119.1"/>
    <property type="molecule type" value="Genomic_DNA"/>
</dbReference>
<proteinExistence type="inferred from homology"/>
<dbReference type="InterPro" id="IPR036615">
    <property type="entry name" value="Mur_ligase_C_dom_sf"/>
</dbReference>
<dbReference type="SUPFAM" id="SSF63418">
    <property type="entry name" value="MurE/MurF N-terminal domain"/>
    <property type="match status" value="1"/>
</dbReference>
<dbReference type="InterPro" id="IPR004101">
    <property type="entry name" value="Mur_ligase_C"/>
</dbReference>
<evidence type="ECO:0000259" key="12">
    <source>
        <dbReference type="Pfam" id="PF01225"/>
    </source>
</evidence>
<sequence length="459" mass="49784">MGINRTVEQIAHMIPGSTLIGNSVEINGVSTDSRENLQGKLFIPIKGEKFDAHQFLPQAIENGAAAILCSKSYEDVPTNVPVVLVEDTLEGLQQLAKSYLKEWNGKVVGITGSNGKTSTKDILTSILSAKYKVHKTQGNYNNHIGLPLTVLSMDEDTEVAVLEMGMSNFGEIELLTKIANPDAAIITNIGESHMMELGSRAGIAKAKLEIAEGLKENGTLLINGDEPLLIEGVKDISFKGTIETFGFNQSNNLYPTTFELTENGSTFEVNKIENKTFTLSVLGKHNISNTLAAIGVAMKFGLTSAEIEKGLENLQLTKMRMELLKAPNGVTLINDAYNASPTSMKAAIDLVSDLKGFARKFVVFGDMLELGDQEVAFHEEIGSEVASKGIDYLYTYGELASNGAAVAKKAMSESRVKSYQDKEKLIQDLLQTAKENDLIVVKASRGMKLEEVVNAILEK</sequence>
<keyword evidence="7 10" id="KW-0573">Peptidoglycan synthesis</keyword>
<evidence type="ECO:0000256" key="11">
    <source>
        <dbReference type="RuleBase" id="RU004136"/>
    </source>
</evidence>
<evidence type="ECO:0000313" key="16">
    <source>
        <dbReference type="Proteomes" id="UP000682134"/>
    </source>
</evidence>
<dbReference type="GO" id="GO:0047480">
    <property type="term" value="F:UDP-N-acetylmuramoyl-tripeptide-D-alanyl-D-alanine ligase activity"/>
    <property type="evidence" value="ECO:0007669"/>
    <property type="project" value="UniProtKB-UniRule"/>
</dbReference>
<feature type="binding site" evidence="10">
    <location>
        <begin position="112"/>
        <end position="118"/>
    </location>
    <ligand>
        <name>ATP</name>
        <dbReference type="ChEBI" id="CHEBI:30616"/>
    </ligand>
</feature>
<organism evidence="15 16">
    <name type="scientific">Gottfriedia endophytica</name>
    <dbReference type="NCBI Taxonomy" id="2820819"/>
    <lineage>
        <taxon>Bacteria</taxon>
        <taxon>Bacillati</taxon>
        <taxon>Bacillota</taxon>
        <taxon>Bacilli</taxon>
        <taxon>Bacillales</taxon>
        <taxon>Bacillaceae</taxon>
        <taxon>Gottfriedia</taxon>
    </lineage>
</organism>
<reference evidence="15" key="1">
    <citation type="submission" date="2021-04" db="EMBL/GenBank/DDBJ databases">
        <title>Genome seq and assembly of Bacillus sp.</title>
        <authorList>
            <person name="Chhetri G."/>
        </authorList>
    </citation>
    <scope>NUCLEOTIDE SEQUENCE</scope>
    <source>
        <strain evidence="15">RG28</strain>
    </source>
</reference>
<gene>
    <name evidence="10" type="primary">murF</name>
    <name evidence="15" type="ORF">J5Y03_18380</name>
</gene>
<evidence type="ECO:0000256" key="3">
    <source>
        <dbReference type="ARBA" id="ARBA00022618"/>
    </source>
</evidence>
<evidence type="ECO:0000256" key="1">
    <source>
        <dbReference type="ARBA" id="ARBA00022490"/>
    </source>
</evidence>
<dbReference type="Pfam" id="PF02875">
    <property type="entry name" value="Mur_ligase_C"/>
    <property type="match status" value="1"/>
</dbReference>
<keyword evidence="2 10" id="KW-0436">Ligase</keyword>
<dbReference type="PANTHER" id="PTHR43024:SF1">
    <property type="entry name" value="UDP-N-ACETYLMURAMOYL-TRIPEPTIDE--D-ALANYL-D-ALANINE LIGASE"/>
    <property type="match status" value="1"/>
</dbReference>
<dbReference type="NCBIfam" id="TIGR01143">
    <property type="entry name" value="murF"/>
    <property type="match status" value="1"/>
</dbReference>
<keyword evidence="9 10" id="KW-0961">Cell wall biogenesis/degradation</keyword>
<evidence type="ECO:0000256" key="2">
    <source>
        <dbReference type="ARBA" id="ARBA00022598"/>
    </source>
</evidence>
<dbReference type="AlphaFoldDB" id="A0A940NKT7"/>